<gene>
    <name evidence="2" type="ORF">JXQ802_LOCUS46071</name>
    <name evidence="1" type="ORF">PYM288_LOCUS30343</name>
</gene>
<name>A0A815E9P0_9BILA</name>
<sequence length="100" mass="11231">MKFDDNYYGCWETHSECKCTSDKKIAVHIRWIEVPMIDSTTEGWLNFGRTVINLATAGISELATGSNGNLTHEAVECQYHCSECGSIGYYTFDYSNTGRS</sequence>
<dbReference type="AlphaFoldDB" id="A0A815E9P0"/>
<evidence type="ECO:0000313" key="1">
    <source>
        <dbReference type="EMBL" id="CAF1309570.1"/>
    </source>
</evidence>
<proteinExistence type="predicted"/>
<comment type="caution">
    <text evidence="1">The sequence shown here is derived from an EMBL/GenBank/DDBJ whole genome shotgun (WGS) entry which is preliminary data.</text>
</comment>
<dbReference type="EMBL" id="CAJNOL010004038">
    <property type="protein sequence ID" value="CAF1579611.1"/>
    <property type="molecule type" value="Genomic_DNA"/>
</dbReference>
<dbReference type="EMBL" id="CAJNOH010002776">
    <property type="protein sequence ID" value="CAF1309570.1"/>
    <property type="molecule type" value="Genomic_DNA"/>
</dbReference>
<dbReference type="Proteomes" id="UP000663870">
    <property type="component" value="Unassembled WGS sequence"/>
</dbReference>
<organism evidence="1 3">
    <name type="scientific">Rotaria sordida</name>
    <dbReference type="NCBI Taxonomy" id="392033"/>
    <lineage>
        <taxon>Eukaryota</taxon>
        <taxon>Metazoa</taxon>
        <taxon>Spiralia</taxon>
        <taxon>Gnathifera</taxon>
        <taxon>Rotifera</taxon>
        <taxon>Eurotatoria</taxon>
        <taxon>Bdelloidea</taxon>
        <taxon>Philodinida</taxon>
        <taxon>Philodinidae</taxon>
        <taxon>Rotaria</taxon>
    </lineage>
</organism>
<evidence type="ECO:0000313" key="2">
    <source>
        <dbReference type="EMBL" id="CAF1579611.1"/>
    </source>
</evidence>
<keyword evidence="4" id="KW-1185">Reference proteome</keyword>
<accession>A0A815E9P0</accession>
<evidence type="ECO:0000313" key="4">
    <source>
        <dbReference type="Proteomes" id="UP000663870"/>
    </source>
</evidence>
<evidence type="ECO:0000313" key="3">
    <source>
        <dbReference type="Proteomes" id="UP000663854"/>
    </source>
</evidence>
<protein>
    <submittedName>
        <fullName evidence="1">Uncharacterized protein</fullName>
    </submittedName>
</protein>
<dbReference type="Proteomes" id="UP000663854">
    <property type="component" value="Unassembled WGS sequence"/>
</dbReference>
<reference evidence="1" key="1">
    <citation type="submission" date="2021-02" db="EMBL/GenBank/DDBJ databases">
        <authorList>
            <person name="Nowell W R."/>
        </authorList>
    </citation>
    <scope>NUCLEOTIDE SEQUENCE</scope>
</reference>